<gene>
    <name evidence="4" type="ORF">BLX06_25345</name>
</gene>
<keyword evidence="1" id="KW-0805">Transcription regulation</keyword>
<evidence type="ECO:0000313" key="4">
    <source>
        <dbReference type="EMBL" id="OOR72352.1"/>
    </source>
</evidence>
<dbReference type="InterPro" id="IPR013199">
    <property type="entry name" value="HTH_Mga_DNA-bd_dom"/>
</dbReference>
<dbReference type="GO" id="GO:0006355">
    <property type="term" value="P:regulation of DNA-templated transcription"/>
    <property type="evidence" value="ECO:0007669"/>
    <property type="project" value="InterPro"/>
</dbReference>
<proteinExistence type="predicted"/>
<evidence type="ECO:0000256" key="2">
    <source>
        <dbReference type="ARBA" id="ARBA00023163"/>
    </source>
</evidence>
<dbReference type="SUPFAM" id="SSF46785">
    <property type="entry name" value="Winged helix' DNA-binding domain"/>
    <property type="match status" value="1"/>
</dbReference>
<evidence type="ECO:0000313" key="5">
    <source>
        <dbReference type="Proteomes" id="UP000190641"/>
    </source>
</evidence>
<dbReference type="PROSITE" id="PS51372">
    <property type="entry name" value="PRD_2"/>
    <property type="match status" value="1"/>
</dbReference>
<dbReference type="EMBL" id="MUAU01000124">
    <property type="protein sequence ID" value="OOR72352.1"/>
    <property type="molecule type" value="Genomic_DNA"/>
</dbReference>
<dbReference type="Pfam" id="PF05043">
    <property type="entry name" value="Mga"/>
    <property type="match status" value="1"/>
</dbReference>
<protein>
    <recommendedName>
        <fullName evidence="3">PRD domain-containing protein</fullName>
    </recommendedName>
</protein>
<feature type="domain" description="PRD" evidence="3">
    <location>
        <begin position="277"/>
        <end position="389"/>
    </location>
</feature>
<reference evidence="4 5" key="1">
    <citation type="submission" date="2017-01" db="EMBL/GenBank/DDBJ databases">
        <title>Bacillus cereus isolates.</title>
        <authorList>
            <person name="Beno S.M."/>
        </authorList>
    </citation>
    <scope>NUCLEOTIDE SEQUENCE [LARGE SCALE GENOMIC DNA]</scope>
    <source>
        <strain evidence="4 5">FSL K6-1030</strain>
    </source>
</reference>
<accession>A0A9X6B5E0</accession>
<dbReference type="InterPro" id="IPR036388">
    <property type="entry name" value="WH-like_DNA-bd_sf"/>
</dbReference>
<dbReference type="RefSeq" id="WP_078187312.1">
    <property type="nucleotide sequence ID" value="NZ_MUAU01000124.1"/>
</dbReference>
<dbReference type="PANTHER" id="PTHR30185">
    <property type="entry name" value="CRYPTIC BETA-GLUCOSIDE BGL OPERON ANTITERMINATOR"/>
    <property type="match status" value="1"/>
</dbReference>
<dbReference type="Gene3D" id="1.10.10.10">
    <property type="entry name" value="Winged helix-like DNA-binding domain superfamily/Winged helix DNA-binding domain"/>
    <property type="match status" value="1"/>
</dbReference>
<name>A0A9X6B5E0_BACCE</name>
<comment type="caution">
    <text evidence="4">The sequence shown here is derived from an EMBL/GenBank/DDBJ whole genome shotgun (WGS) entry which is preliminary data.</text>
</comment>
<dbReference type="AlphaFoldDB" id="A0A9X6B5E0"/>
<sequence length="477" mass="56810">MSTQQRQQELINMLLQDQKWHTLEEIAEQIQCAVKTVRRDLHYLKNQLPLDWQIHVIKGRGVKLYKPPHSSQTSVYSFFKQEDMRFRVLEQLLQGNIRTVTELADVLYVQVATISSVLREVQEYLNHFDLELHKKPLRIVGIEAHIVYMFYELYFTTYGWDKWPFSDEFEIFSYVKNIEQKLDIQFYPIYKQRLAYLLAIAVQRKKKGDNISVLPIHEALIIETPFYHKIKALPSVLCGVSLTKTDKVVMTIAVNCCMFVYSNRSRYKEELLQYYYNGTSMLYQYVKDLVVQLENEFNMLFHRDEEFLFYLLQYIRQISYRYQFIPTITSPTSEWHEKVKQIHPVTFEKVQKVYTSWIQQYPFFSRVNEEDILAITLQLEAVFQLSQAFRKNVCLYLGDAILWKRYIQGVLYHEFGNTLSIVSEEALDIQEYDFEKMGIDGILTTVPLEKMKVPVLHISVIPTRRELDDIKTFLEMD</sequence>
<dbReference type="PANTHER" id="PTHR30185:SF18">
    <property type="entry name" value="TRANSCRIPTIONAL REGULATOR MTLR"/>
    <property type="match status" value="1"/>
</dbReference>
<dbReference type="Pfam" id="PF08280">
    <property type="entry name" value="HTH_Mga"/>
    <property type="match status" value="1"/>
</dbReference>
<keyword evidence="2" id="KW-0804">Transcription</keyword>
<dbReference type="InterPro" id="IPR007737">
    <property type="entry name" value="Mga_HTH"/>
</dbReference>
<evidence type="ECO:0000259" key="3">
    <source>
        <dbReference type="PROSITE" id="PS51372"/>
    </source>
</evidence>
<dbReference type="InterPro" id="IPR050661">
    <property type="entry name" value="BglG_antiterminators"/>
</dbReference>
<dbReference type="Proteomes" id="UP000190641">
    <property type="component" value="Unassembled WGS sequence"/>
</dbReference>
<organism evidence="4 5">
    <name type="scientific">Bacillus cereus</name>
    <dbReference type="NCBI Taxonomy" id="1396"/>
    <lineage>
        <taxon>Bacteria</taxon>
        <taxon>Bacillati</taxon>
        <taxon>Bacillota</taxon>
        <taxon>Bacilli</taxon>
        <taxon>Bacillales</taxon>
        <taxon>Bacillaceae</taxon>
        <taxon>Bacillus</taxon>
        <taxon>Bacillus cereus group</taxon>
    </lineage>
</organism>
<evidence type="ECO:0000256" key="1">
    <source>
        <dbReference type="ARBA" id="ARBA00023015"/>
    </source>
</evidence>
<dbReference type="Gene3D" id="3.40.50.2300">
    <property type="match status" value="1"/>
</dbReference>
<dbReference type="InterPro" id="IPR011608">
    <property type="entry name" value="PRD"/>
</dbReference>
<dbReference type="InterPro" id="IPR036390">
    <property type="entry name" value="WH_DNA-bd_sf"/>
</dbReference>